<sequence length="220" mass="24697">MSPEGVFAYSFVARGTLVLAEHSERAGNFPSVAVQCLLRLPSSNEKFSYSIDGHSYHYLLHDGYAYCVVTEESVGRQLPDMFLERVKADFQRKFGRGKADTAMANSLTKEFGPVMKGEMKYVAEHVGEFDKLSKVKAEVTAVQDVMRENIVKAMDRGVALTVLEDKAESLRVEADRYKAQAGQVKRKMWLQNMKVKLIVIGILFIIALVIWLSVCRGFSC</sequence>
<dbReference type="Proteomes" id="UP001057402">
    <property type="component" value="Chromosome 7"/>
</dbReference>
<protein>
    <submittedName>
        <fullName evidence="1">Uncharacterized protein</fullName>
    </submittedName>
</protein>
<evidence type="ECO:0000313" key="2">
    <source>
        <dbReference type="Proteomes" id="UP001057402"/>
    </source>
</evidence>
<dbReference type="EMBL" id="CM042886">
    <property type="protein sequence ID" value="KAI4338517.1"/>
    <property type="molecule type" value="Genomic_DNA"/>
</dbReference>
<proteinExistence type="predicted"/>
<gene>
    <name evidence="1" type="ORF">MLD38_023566</name>
</gene>
<comment type="caution">
    <text evidence="1">The sequence shown here is derived from an EMBL/GenBank/DDBJ whole genome shotgun (WGS) entry which is preliminary data.</text>
</comment>
<keyword evidence="2" id="KW-1185">Reference proteome</keyword>
<evidence type="ECO:0000313" key="1">
    <source>
        <dbReference type="EMBL" id="KAI4338517.1"/>
    </source>
</evidence>
<reference evidence="2" key="1">
    <citation type="journal article" date="2023" name="Front. Plant Sci.">
        <title>Chromosomal-level genome assembly of Melastoma candidum provides insights into trichome evolution.</title>
        <authorList>
            <person name="Zhong Y."/>
            <person name="Wu W."/>
            <person name="Sun C."/>
            <person name="Zou P."/>
            <person name="Liu Y."/>
            <person name="Dai S."/>
            <person name="Zhou R."/>
        </authorList>
    </citation>
    <scope>NUCLEOTIDE SEQUENCE [LARGE SCALE GENOMIC DNA]</scope>
</reference>
<accession>A0ACB9NPV2</accession>
<name>A0ACB9NPV2_9MYRT</name>
<organism evidence="1 2">
    <name type="scientific">Melastoma candidum</name>
    <dbReference type="NCBI Taxonomy" id="119954"/>
    <lineage>
        <taxon>Eukaryota</taxon>
        <taxon>Viridiplantae</taxon>
        <taxon>Streptophyta</taxon>
        <taxon>Embryophyta</taxon>
        <taxon>Tracheophyta</taxon>
        <taxon>Spermatophyta</taxon>
        <taxon>Magnoliopsida</taxon>
        <taxon>eudicotyledons</taxon>
        <taxon>Gunneridae</taxon>
        <taxon>Pentapetalae</taxon>
        <taxon>rosids</taxon>
        <taxon>malvids</taxon>
        <taxon>Myrtales</taxon>
        <taxon>Melastomataceae</taxon>
        <taxon>Melastomatoideae</taxon>
        <taxon>Melastomateae</taxon>
        <taxon>Melastoma</taxon>
    </lineage>
</organism>